<dbReference type="Proteomes" id="UP000778951">
    <property type="component" value="Unassembled WGS sequence"/>
</dbReference>
<sequence>MNKFALLIFLLLTTSQADTKSAQKPYLTTHEDVSSYLLYLEANGFTLQFEEKVYTFPFNAKEDLLLERLGRADDWYYLQDHLFYIYRKIGLAVILYAEDLTIQGVCINMQKNLLVTVHFYHDAIKESHGTVTLGEDLYQAQAEGKRFGAYRMTQATFRSHQHYLFLDGNDRDKLLARVVYSSKHLEPFFRVSERGDR</sequence>
<organism evidence="2 3">
    <name type="scientific">Entomospira culicis</name>
    <dbReference type="NCBI Taxonomy" id="2719989"/>
    <lineage>
        <taxon>Bacteria</taxon>
        <taxon>Pseudomonadati</taxon>
        <taxon>Spirochaetota</taxon>
        <taxon>Spirochaetia</taxon>
        <taxon>Spirochaetales</taxon>
        <taxon>Spirochaetaceae</taxon>
        <taxon>Entomospira</taxon>
    </lineage>
</organism>
<evidence type="ECO:0000313" key="3">
    <source>
        <dbReference type="Proteomes" id="UP000778951"/>
    </source>
</evidence>
<evidence type="ECO:0000313" key="2">
    <source>
        <dbReference type="EMBL" id="NIZ70117.1"/>
    </source>
</evidence>
<accession>A0A968KX96</accession>
<protein>
    <submittedName>
        <fullName evidence="2">Uncharacterized protein</fullName>
    </submittedName>
</protein>
<comment type="caution">
    <text evidence="2">The sequence shown here is derived from an EMBL/GenBank/DDBJ whole genome shotgun (WGS) entry which is preliminary data.</text>
</comment>
<feature type="signal peptide" evidence="1">
    <location>
        <begin position="1"/>
        <end position="17"/>
    </location>
</feature>
<dbReference type="RefSeq" id="WP_167696361.1">
    <property type="nucleotide sequence ID" value="NZ_CP118182.1"/>
</dbReference>
<feature type="chain" id="PRO_5036779494" evidence="1">
    <location>
        <begin position="18"/>
        <end position="197"/>
    </location>
</feature>
<dbReference type="EMBL" id="JAATLM010000002">
    <property type="protein sequence ID" value="NIZ70117.1"/>
    <property type="molecule type" value="Genomic_DNA"/>
</dbReference>
<dbReference type="AlphaFoldDB" id="A0A968KX96"/>
<evidence type="ECO:0000256" key="1">
    <source>
        <dbReference type="SAM" id="SignalP"/>
    </source>
</evidence>
<keyword evidence="1" id="KW-0732">Signal</keyword>
<gene>
    <name evidence="2" type="ORF">HCT48_07845</name>
</gene>
<reference evidence="2" key="1">
    <citation type="submission" date="2020-03" db="EMBL/GenBank/DDBJ databases">
        <title>Spirochaetal bacteria isolated from arthropods constitute a novel genus Entomospira genus novum within the order Spirochaetales.</title>
        <authorList>
            <person name="Grana-Miraglia L."/>
            <person name="Sikutova S."/>
            <person name="Fingerle V."/>
            <person name="Sing A."/>
            <person name="Castillo-Ramirez S."/>
            <person name="Margos G."/>
            <person name="Rudolf I."/>
        </authorList>
    </citation>
    <scope>NUCLEOTIDE SEQUENCE</scope>
    <source>
        <strain evidence="2">BR149</strain>
    </source>
</reference>
<proteinExistence type="predicted"/>
<name>A0A968KX96_9SPIO</name>
<keyword evidence="3" id="KW-1185">Reference proteome</keyword>